<evidence type="ECO:0000256" key="1">
    <source>
        <dbReference type="ARBA" id="ARBA00004141"/>
    </source>
</evidence>
<evidence type="ECO:0000313" key="12">
    <source>
        <dbReference type="EMBL" id="KAJ8316926.1"/>
    </source>
</evidence>
<evidence type="ECO:0000256" key="3">
    <source>
        <dbReference type="ARBA" id="ARBA00022461"/>
    </source>
</evidence>
<keyword evidence="4 11" id="KW-0812">Transmembrane</keyword>
<keyword evidence="3 11" id="KW-0894">Sodium channel</keyword>
<dbReference type="Gene3D" id="2.60.470.10">
    <property type="entry name" value="Acid-sensing ion channels like domains"/>
    <property type="match status" value="1"/>
</dbReference>
<comment type="subcellular location">
    <subcellularLocation>
        <location evidence="1">Membrane</location>
        <topology evidence="1">Multi-pass membrane protein</topology>
    </subcellularLocation>
</comment>
<evidence type="ECO:0000256" key="2">
    <source>
        <dbReference type="ARBA" id="ARBA00022448"/>
    </source>
</evidence>
<keyword evidence="13" id="KW-1185">Reference proteome</keyword>
<keyword evidence="7 11" id="KW-0406">Ion transport</keyword>
<keyword evidence="2 11" id="KW-0813">Transport</keyword>
<dbReference type="Pfam" id="PF00858">
    <property type="entry name" value="ASC"/>
    <property type="match status" value="2"/>
</dbReference>
<organism evidence="12 13">
    <name type="scientific">Tegillarca granosa</name>
    <name type="common">Malaysian cockle</name>
    <name type="synonym">Anadara granosa</name>
    <dbReference type="NCBI Taxonomy" id="220873"/>
    <lineage>
        <taxon>Eukaryota</taxon>
        <taxon>Metazoa</taxon>
        <taxon>Spiralia</taxon>
        <taxon>Lophotrochozoa</taxon>
        <taxon>Mollusca</taxon>
        <taxon>Bivalvia</taxon>
        <taxon>Autobranchia</taxon>
        <taxon>Pteriomorphia</taxon>
        <taxon>Arcoida</taxon>
        <taxon>Arcoidea</taxon>
        <taxon>Arcidae</taxon>
        <taxon>Tegillarca</taxon>
    </lineage>
</organism>
<dbReference type="PANTHER" id="PTHR11690">
    <property type="entry name" value="AMILORIDE-SENSITIVE SODIUM CHANNEL-RELATED"/>
    <property type="match status" value="1"/>
</dbReference>
<evidence type="ECO:0000256" key="11">
    <source>
        <dbReference type="RuleBase" id="RU000679"/>
    </source>
</evidence>
<evidence type="ECO:0000256" key="6">
    <source>
        <dbReference type="ARBA" id="ARBA00023053"/>
    </source>
</evidence>
<sequence>MSKPSNARFASIRWCHGMVQKKCKWAGQNCNSSFFSTSVTDHGLCFTFNGPQNKAALTANASGEAIHMKHYEYMPGPHEAAGVKILLHEPGEFPFIIYASTIELHHLRKPRGSCGEVQLKFFDNFIHSPSACIADCRAKMLMEKCGCLDFNFPLIKGYRACTVDDIPCIFKAKDIIRTISDHKCHCPVLCHSVHFQSEISFGSISKLALQQIMKKTDVSGIISQFINAREVSQRKWKHVARAFKLILDRLQKSLTEYETALNARLYSAIQDSIENIKHVYYTTSMHWKKKRYYFRFQEYVLRKNILRGKEAYDERYFMFVAMNHYGFTAYITNVISSLFNTSEPLPCNSNILLNLQAVIKSRLYVSKKAYIYMQEVLDSFRNGSPIFEYRFHGQLRKYGRAMLPKVLMKTALTHSWNARNYGIFTADSIQEIVIVLEKYFNFTENICSTGHVNMSYLEILNKKFVKKCQRLYHNKHNLYDDIIDWSYNEMTRRIALFEEKWNLFESSYNAIEVNFLSFLNSWNKVNNSLSKIRDIIGLAQNYITNTSITKVNLYEEYLSPEISSITDNISTFKTEIYTRATSVIDQWKSLSDIVQDIWKMVINDTDMKDYYELTNKTQYLVNISTILQEIKRNFSQYINDSEFGSLIGSSDEQFLTVYKQMVEHLMEFVNSLKITETFFSDNFIKMEVFYRELSYEEVRQQPAYDIFALLCDIGGSMGLTFKIIKSIMTFFIIANFDAKVTSRLSSTVNLIGHSSHHLCKFNIDLKRLEQALFILSQVRIQHKKLHNNNNNKNNNNNNVYNEVNTQNNSKDTGAVISSSIVFLSHIFSVFINVPLPDMGIPGDMKP</sequence>
<keyword evidence="5" id="KW-1133">Transmembrane helix</keyword>
<comment type="caution">
    <text evidence="12">The sequence shown here is derived from an EMBL/GenBank/DDBJ whole genome shotgun (WGS) entry which is preliminary data.</text>
</comment>
<evidence type="ECO:0000256" key="8">
    <source>
        <dbReference type="ARBA" id="ARBA00023136"/>
    </source>
</evidence>
<evidence type="ECO:0000256" key="7">
    <source>
        <dbReference type="ARBA" id="ARBA00023065"/>
    </source>
</evidence>
<evidence type="ECO:0000256" key="5">
    <source>
        <dbReference type="ARBA" id="ARBA00022989"/>
    </source>
</evidence>
<dbReference type="EMBL" id="JARBDR010000246">
    <property type="protein sequence ID" value="KAJ8316926.1"/>
    <property type="molecule type" value="Genomic_DNA"/>
</dbReference>
<accession>A0ABQ9FI01</accession>
<evidence type="ECO:0000313" key="13">
    <source>
        <dbReference type="Proteomes" id="UP001217089"/>
    </source>
</evidence>
<dbReference type="Proteomes" id="UP001217089">
    <property type="component" value="Unassembled WGS sequence"/>
</dbReference>
<name>A0ABQ9FI01_TEGGR</name>
<dbReference type="Gene3D" id="1.10.287.770">
    <property type="entry name" value="YojJ-like"/>
    <property type="match status" value="1"/>
</dbReference>
<reference evidence="12 13" key="1">
    <citation type="submission" date="2022-12" db="EMBL/GenBank/DDBJ databases">
        <title>Chromosome-level genome of Tegillarca granosa.</title>
        <authorList>
            <person name="Kim J."/>
        </authorList>
    </citation>
    <scope>NUCLEOTIDE SEQUENCE [LARGE SCALE GENOMIC DNA]</scope>
    <source>
        <strain evidence="12">Teg-2019</strain>
        <tissue evidence="12">Adductor muscle</tissue>
    </source>
</reference>
<dbReference type="InterPro" id="IPR001873">
    <property type="entry name" value="ENaC"/>
</dbReference>
<evidence type="ECO:0000256" key="9">
    <source>
        <dbReference type="ARBA" id="ARBA00023201"/>
    </source>
</evidence>
<dbReference type="Gene3D" id="1.10.287.820">
    <property type="entry name" value="Acid-sensing ion channel domain"/>
    <property type="match status" value="1"/>
</dbReference>
<keyword evidence="9 11" id="KW-0739">Sodium transport</keyword>
<gene>
    <name evidence="12" type="ORF">KUTeg_004830</name>
</gene>
<proteinExistence type="inferred from homology"/>
<keyword evidence="10 11" id="KW-0407">Ion channel</keyword>
<dbReference type="PANTHER" id="PTHR11690:SF300">
    <property type="entry name" value="PICKPOCKET PROTEIN 19"/>
    <property type="match status" value="1"/>
</dbReference>
<evidence type="ECO:0000256" key="4">
    <source>
        <dbReference type="ARBA" id="ARBA00022692"/>
    </source>
</evidence>
<evidence type="ECO:0000256" key="10">
    <source>
        <dbReference type="ARBA" id="ARBA00023303"/>
    </source>
</evidence>
<keyword evidence="6" id="KW-0915">Sodium</keyword>
<comment type="similarity">
    <text evidence="11">Belongs to the amiloride-sensitive sodium channel (TC 1.A.6) family.</text>
</comment>
<keyword evidence="8" id="KW-0472">Membrane</keyword>
<protein>
    <submittedName>
        <fullName evidence="12">Uncharacterized protein</fullName>
    </submittedName>
</protein>